<proteinExistence type="predicted"/>
<comment type="caution">
    <text evidence="2">The sequence shown here is derived from an EMBL/GenBank/DDBJ whole genome shotgun (WGS) entry which is preliminary data.</text>
</comment>
<dbReference type="PROSITE" id="PS50041">
    <property type="entry name" value="C_TYPE_LECTIN_2"/>
    <property type="match status" value="1"/>
</dbReference>
<sequence>SGDVCYELKSTKATWDLARQQCASTGGHIAVADTHGTYSNLINFAKENGQTSGSFWLGGDFFDGSLKWIDGRAVGWEDSYRTIGVQAGECLAAVMAAFSILPDEFAKTDCEQTKAYICENDCSAVQTTIQTTEPSTILTTEPTT</sequence>
<dbReference type="AlphaFoldDB" id="A0A8S4NZR9"/>
<name>A0A8S4NZR9_OWEFU</name>
<dbReference type="Gene3D" id="3.10.100.10">
    <property type="entry name" value="Mannose-Binding Protein A, subunit A"/>
    <property type="match status" value="1"/>
</dbReference>
<dbReference type="OrthoDB" id="2019384at2759"/>
<evidence type="ECO:0000259" key="1">
    <source>
        <dbReference type="PROSITE" id="PS50041"/>
    </source>
</evidence>
<dbReference type="Pfam" id="PF00059">
    <property type="entry name" value="Lectin_C"/>
    <property type="match status" value="1"/>
</dbReference>
<dbReference type="EMBL" id="CAIIXF020000006">
    <property type="protein sequence ID" value="CAH1786416.1"/>
    <property type="molecule type" value="Genomic_DNA"/>
</dbReference>
<evidence type="ECO:0000313" key="3">
    <source>
        <dbReference type="Proteomes" id="UP000749559"/>
    </source>
</evidence>
<reference evidence="2" key="1">
    <citation type="submission" date="2022-03" db="EMBL/GenBank/DDBJ databases">
        <authorList>
            <person name="Martin C."/>
        </authorList>
    </citation>
    <scope>NUCLEOTIDE SEQUENCE</scope>
</reference>
<evidence type="ECO:0000313" key="2">
    <source>
        <dbReference type="EMBL" id="CAH1786416.1"/>
    </source>
</evidence>
<dbReference type="InterPro" id="IPR016186">
    <property type="entry name" value="C-type_lectin-like/link_sf"/>
</dbReference>
<protein>
    <recommendedName>
        <fullName evidence="1">C-type lectin domain-containing protein</fullName>
    </recommendedName>
</protein>
<keyword evidence="3" id="KW-1185">Reference proteome</keyword>
<accession>A0A8S4NZR9</accession>
<gene>
    <name evidence="2" type="ORF">OFUS_LOCUS12321</name>
</gene>
<dbReference type="InterPro" id="IPR016187">
    <property type="entry name" value="CTDL_fold"/>
</dbReference>
<dbReference type="SUPFAM" id="SSF56436">
    <property type="entry name" value="C-type lectin-like"/>
    <property type="match status" value="1"/>
</dbReference>
<dbReference type="InterPro" id="IPR001304">
    <property type="entry name" value="C-type_lectin-like"/>
</dbReference>
<dbReference type="CDD" id="cd00037">
    <property type="entry name" value="CLECT"/>
    <property type="match status" value="1"/>
</dbReference>
<feature type="non-terminal residue" evidence="2">
    <location>
        <position position="1"/>
    </location>
</feature>
<organism evidence="2 3">
    <name type="scientific">Owenia fusiformis</name>
    <name type="common">Polychaete worm</name>
    <dbReference type="NCBI Taxonomy" id="6347"/>
    <lineage>
        <taxon>Eukaryota</taxon>
        <taxon>Metazoa</taxon>
        <taxon>Spiralia</taxon>
        <taxon>Lophotrochozoa</taxon>
        <taxon>Annelida</taxon>
        <taxon>Polychaeta</taxon>
        <taxon>Sedentaria</taxon>
        <taxon>Canalipalpata</taxon>
        <taxon>Sabellida</taxon>
        <taxon>Oweniida</taxon>
        <taxon>Oweniidae</taxon>
        <taxon>Owenia</taxon>
    </lineage>
</organism>
<feature type="domain" description="C-type lectin" evidence="1">
    <location>
        <begin position="1"/>
        <end position="119"/>
    </location>
</feature>
<feature type="non-terminal residue" evidence="2">
    <location>
        <position position="144"/>
    </location>
</feature>
<dbReference type="Proteomes" id="UP000749559">
    <property type="component" value="Unassembled WGS sequence"/>
</dbReference>